<reference evidence="1" key="1">
    <citation type="submission" date="2022-10" db="EMBL/GenBank/DDBJ databases">
        <title>Culturing micro-colonial fungi from biological soil crusts in the Mojave desert and describing Neophaeococcomyces mojavensis, and introducing the new genera and species Taxawa tesnikishii.</title>
        <authorList>
            <person name="Kurbessoian T."/>
            <person name="Stajich J.E."/>
        </authorList>
    </citation>
    <scope>NUCLEOTIDE SEQUENCE</scope>
    <source>
        <strain evidence="1">TK_35</strain>
    </source>
</reference>
<organism evidence="1">
    <name type="scientific">Knufia peltigerae</name>
    <dbReference type="NCBI Taxonomy" id="1002370"/>
    <lineage>
        <taxon>Eukaryota</taxon>
        <taxon>Fungi</taxon>
        <taxon>Dikarya</taxon>
        <taxon>Ascomycota</taxon>
        <taxon>Pezizomycotina</taxon>
        <taxon>Eurotiomycetes</taxon>
        <taxon>Chaetothyriomycetidae</taxon>
        <taxon>Chaetothyriales</taxon>
        <taxon>Trichomeriaceae</taxon>
        <taxon>Knufia</taxon>
    </lineage>
</organism>
<gene>
    <name evidence="1" type="ORF">H2204_011398</name>
</gene>
<name>A0AA38XUC0_9EURO</name>
<proteinExistence type="predicted"/>
<accession>A0AA38XUC0</accession>
<comment type="caution">
    <text evidence="1">The sequence shown here is derived from an EMBL/GenBank/DDBJ whole genome shotgun (WGS) entry which is preliminary data.</text>
</comment>
<evidence type="ECO:0000313" key="1">
    <source>
        <dbReference type="EMBL" id="KAJ9622918.1"/>
    </source>
</evidence>
<protein>
    <submittedName>
        <fullName evidence="1">Uncharacterized protein</fullName>
    </submittedName>
</protein>
<dbReference type="AlphaFoldDB" id="A0AA38XUC0"/>
<sequence>MAKFIKPFRGVPEGKIYPIQFAAGDDCPPELESGALSVGALSLIADAPPPLTLLGSSLQPARFDFADGSELSLVDVVSKAHAASGLTVEAWNEQSEEAREMAIAETVQGLIAETAETADKQQVTGDKVTLIAQLEAAEIPFDKRWGAERLAAALAEGKKD</sequence>
<dbReference type="EMBL" id="JAPDRN010000104">
    <property type="protein sequence ID" value="KAJ9622918.1"/>
    <property type="molecule type" value="Genomic_DNA"/>
</dbReference>